<evidence type="ECO:0000256" key="6">
    <source>
        <dbReference type="SAM" id="MobiDB-lite"/>
    </source>
</evidence>
<evidence type="ECO:0000313" key="9">
    <source>
        <dbReference type="Proteomes" id="UP000235861"/>
    </source>
</evidence>
<dbReference type="Gene3D" id="2.60.40.2700">
    <property type="match status" value="1"/>
</dbReference>
<evidence type="ECO:0000259" key="7">
    <source>
        <dbReference type="PROSITE" id="PS51127"/>
    </source>
</evidence>
<dbReference type="EMBL" id="PGGC01000119">
    <property type="protein sequence ID" value="PJG58326.1"/>
    <property type="molecule type" value="Genomic_DNA"/>
</dbReference>
<dbReference type="SUPFAM" id="SSF49373">
    <property type="entry name" value="Invasin/intimin cell-adhesion fragments"/>
    <property type="match status" value="1"/>
</dbReference>
<dbReference type="Gene3D" id="2.60.40.10">
    <property type="entry name" value="Immunoglobulins"/>
    <property type="match status" value="1"/>
</dbReference>
<keyword evidence="3" id="KW-0964">Secreted</keyword>
<feature type="non-terminal residue" evidence="8">
    <location>
        <position position="1"/>
    </location>
</feature>
<gene>
    <name evidence="8" type="ORF">CUC53_13235</name>
</gene>
<reference evidence="8 9" key="1">
    <citation type="submission" date="2017-11" db="EMBL/GenBank/DDBJ databases">
        <title>Draft genome sequence of environmental isolate Aeromonas cavernicola sp. nov. MDC 2508.</title>
        <authorList>
            <person name="Colston S.M."/>
            <person name="Navarro A."/>
            <person name="Martinez-Murcia A.J."/>
            <person name="Graf J."/>
        </authorList>
    </citation>
    <scope>NUCLEOTIDE SEQUENCE [LARGE SCALE GENOMIC DNA]</scope>
    <source>
        <strain evidence="8 9">MDC 2508</strain>
    </source>
</reference>
<evidence type="ECO:0000256" key="2">
    <source>
        <dbReference type="ARBA" id="ARBA00010116"/>
    </source>
</evidence>
<comment type="similarity">
    <text evidence="2">Belongs to the intimin/invasin family.</text>
</comment>
<organism evidence="8 9">
    <name type="scientific">Aeromonas cavernicola</name>
    <dbReference type="NCBI Taxonomy" id="1006623"/>
    <lineage>
        <taxon>Bacteria</taxon>
        <taxon>Pseudomonadati</taxon>
        <taxon>Pseudomonadota</taxon>
        <taxon>Gammaproteobacteria</taxon>
        <taxon>Aeromonadales</taxon>
        <taxon>Aeromonadaceae</taxon>
        <taxon>Aeromonas</taxon>
    </lineage>
</organism>
<dbReference type="PANTHER" id="PTHR37467">
    <property type="entry name" value="EXPORTED CALCIUM-BINDING GLYCOPROTEIN-RELATED"/>
    <property type="match status" value="1"/>
</dbReference>
<comment type="subcellular location">
    <subcellularLocation>
        <location evidence="1">Secreted</location>
    </subcellularLocation>
</comment>
<proteinExistence type="inferred from homology"/>
<name>A0A2H9U2N0_9GAMM</name>
<evidence type="ECO:0000256" key="1">
    <source>
        <dbReference type="ARBA" id="ARBA00004613"/>
    </source>
</evidence>
<feature type="domain" description="Big-1" evidence="7">
    <location>
        <begin position="143"/>
        <end position="232"/>
    </location>
</feature>
<dbReference type="SMART" id="SM00634">
    <property type="entry name" value="BID_1"/>
    <property type="match status" value="1"/>
</dbReference>
<evidence type="ECO:0000256" key="3">
    <source>
        <dbReference type="ARBA" id="ARBA00022525"/>
    </source>
</evidence>
<dbReference type="InterPro" id="IPR059100">
    <property type="entry name" value="TSP3_bac"/>
</dbReference>
<dbReference type="Pfam" id="PF18884">
    <property type="entry name" value="TSP3_bac"/>
    <property type="match status" value="5"/>
</dbReference>
<feature type="compositionally biased region" description="Low complexity" evidence="6">
    <location>
        <begin position="21"/>
        <end position="32"/>
    </location>
</feature>
<keyword evidence="9" id="KW-1185">Reference proteome</keyword>
<evidence type="ECO:0000256" key="4">
    <source>
        <dbReference type="ARBA" id="ARBA00022729"/>
    </source>
</evidence>
<accession>A0A2H9U2N0</accession>
<dbReference type="RefSeq" id="WP_201796763.1">
    <property type="nucleotide sequence ID" value="NZ_PGGC01000119.1"/>
</dbReference>
<sequence length="329" mass="34138">DKKDTDGDGVDDKTEVDNGSNPLDPNDPVVDPNGDKDGDGLTNGQENQLGTDPDKKDTDGDGVDDKTEVDNGSNPLDPNDPVVDPNGDKDGDGLTNGQENQLGTDPDKKDTDGDGIDDKTEVDNGSNPLDVNDPLNGGMTLDENSIRVIRDNALPNNVDSNEVAVTVVDAAGNPKAGVTVNWTTSDGTLAAATSVTDADGIARMTVTSSQIATATVTATLLGVSQNVQVNFVVGLIAEDGVKVTNQNGDDVPAGSPVGTVLYAQVRLDGEATGKTGRGTEQLSDGNSLTYQWQRSKDGVAWTDVGSNQDTYTTQGADQGFTFRVNVTAQ</sequence>
<protein>
    <recommendedName>
        <fullName evidence="7">Big-1 domain-containing protein</fullName>
    </recommendedName>
</protein>
<feature type="compositionally biased region" description="Low complexity" evidence="6">
    <location>
        <begin position="74"/>
        <end position="85"/>
    </location>
</feature>
<keyword evidence="4" id="KW-0732">Signal</keyword>
<feature type="compositionally biased region" description="Basic and acidic residues" evidence="6">
    <location>
        <begin position="105"/>
        <end position="122"/>
    </location>
</feature>
<dbReference type="AlphaFoldDB" id="A0A2H9U2N0"/>
<dbReference type="InterPro" id="IPR003344">
    <property type="entry name" value="Big_1_dom"/>
</dbReference>
<dbReference type="InterPro" id="IPR008964">
    <property type="entry name" value="Invasin/intimin_cell_adhesion"/>
</dbReference>
<keyword evidence="5" id="KW-0106">Calcium</keyword>
<dbReference type="Pfam" id="PF02369">
    <property type="entry name" value="Big_1"/>
    <property type="match status" value="1"/>
</dbReference>
<dbReference type="Proteomes" id="UP000235861">
    <property type="component" value="Unassembled WGS sequence"/>
</dbReference>
<dbReference type="InterPro" id="IPR013783">
    <property type="entry name" value="Ig-like_fold"/>
</dbReference>
<dbReference type="PROSITE" id="PS51127">
    <property type="entry name" value="BIG1"/>
    <property type="match status" value="1"/>
</dbReference>
<dbReference type="InterPro" id="IPR053180">
    <property type="entry name" value="Ca-binding_acidic-repeat"/>
</dbReference>
<evidence type="ECO:0000256" key="5">
    <source>
        <dbReference type="ARBA" id="ARBA00022837"/>
    </source>
</evidence>
<feature type="compositionally biased region" description="Basic and acidic residues" evidence="6">
    <location>
        <begin position="1"/>
        <end position="16"/>
    </location>
</feature>
<evidence type="ECO:0000313" key="8">
    <source>
        <dbReference type="EMBL" id="PJG58326.1"/>
    </source>
</evidence>
<feature type="compositionally biased region" description="Basic and acidic residues" evidence="6">
    <location>
        <begin position="52"/>
        <end position="69"/>
    </location>
</feature>
<comment type="caution">
    <text evidence="8">The sequence shown here is derived from an EMBL/GenBank/DDBJ whole genome shotgun (WGS) entry which is preliminary data.</text>
</comment>
<feature type="region of interest" description="Disordered" evidence="6">
    <location>
        <begin position="1"/>
        <end position="138"/>
    </location>
</feature>
<dbReference type="PANTHER" id="PTHR37467:SF1">
    <property type="entry name" value="EXPORTED CALCIUM-BINDING GLYCOPROTEIN"/>
    <property type="match status" value="1"/>
</dbReference>